<evidence type="ECO:0000259" key="3">
    <source>
        <dbReference type="Pfam" id="PF07987"/>
    </source>
</evidence>
<evidence type="ECO:0000256" key="2">
    <source>
        <dbReference type="SAM" id="SignalP"/>
    </source>
</evidence>
<dbReference type="EMBL" id="JAEPRB010000013">
    <property type="protein sequence ID" value="KAG2226758.1"/>
    <property type="molecule type" value="Genomic_DNA"/>
</dbReference>
<feature type="region of interest" description="Disordered" evidence="1">
    <location>
        <begin position="148"/>
        <end position="188"/>
    </location>
</feature>
<evidence type="ECO:0000313" key="4">
    <source>
        <dbReference type="EMBL" id="KAG2226758.1"/>
    </source>
</evidence>
<feature type="signal peptide" evidence="2">
    <location>
        <begin position="1"/>
        <end position="24"/>
    </location>
</feature>
<dbReference type="OrthoDB" id="4234at2759"/>
<dbReference type="Proteomes" id="UP000646827">
    <property type="component" value="Unassembled WGS sequence"/>
</dbReference>
<dbReference type="Gene3D" id="2.60.40.2230">
    <property type="entry name" value="Uncharacterised protein YcnI-like PF07987, DUF1775"/>
    <property type="match status" value="1"/>
</dbReference>
<dbReference type="InterPro" id="IPR038507">
    <property type="entry name" value="YcnI-like_sf"/>
</dbReference>
<keyword evidence="5" id="KW-1185">Reference proteome</keyword>
<dbReference type="InterPro" id="IPR012533">
    <property type="entry name" value="YcnI-copper_dom"/>
</dbReference>
<evidence type="ECO:0000256" key="1">
    <source>
        <dbReference type="SAM" id="MobiDB-lite"/>
    </source>
</evidence>
<evidence type="ECO:0000313" key="5">
    <source>
        <dbReference type="Proteomes" id="UP000646827"/>
    </source>
</evidence>
<proteinExistence type="predicted"/>
<dbReference type="AlphaFoldDB" id="A0A8H7SE06"/>
<reference evidence="4 5" key="1">
    <citation type="submission" date="2020-12" db="EMBL/GenBank/DDBJ databases">
        <title>Metabolic potential, ecology and presence of endohyphal bacteria is reflected in genomic diversity of Mucoromycotina.</title>
        <authorList>
            <person name="Muszewska A."/>
            <person name="Okrasinska A."/>
            <person name="Steczkiewicz K."/>
            <person name="Drgas O."/>
            <person name="Orlowska M."/>
            <person name="Perlinska-Lenart U."/>
            <person name="Aleksandrzak-Piekarczyk T."/>
            <person name="Szatraj K."/>
            <person name="Zielenkiewicz U."/>
            <person name="Pilsyk S."/>
            <person name="Malc E."/>
            <person name="Mieczkowski P."/>
            <person name="Kruszewska J.S."/>
            <person name="Biernat P."/>
            <person name="Pawlowska J."/>
        </authorList>
    </citation>
    <scope>NUCLEOTIDE SEQUENCE [LARGE SCALE GENOMIC DNA]</scope>
    <source>
        <strain evidence="4 5">CBS 142.35</strain>
    </source>
</reference>
<feature type="domain" description="YncI copper-binding" evidence="3">
    <location>
        <begin position="25"/>
        <end position="162"/>
    </location>
</feature>
<sequence>MVATTLRIGSFFALLGFLASTTEAHVSFTIDETLPGVELNTSLSVGHGCDGSSTVELSISVPENITSVEPQEVNGWNLTLTHRNGSSGPVSNFTWVGGPLDAHAYQAFPVLIQVPNVDVSQNNVTLYFPAIQRCENGTNAWVFEGDDEQAEAANQKPAPALVITNTPSNSSSEEGHGSHNNASGDDQSGAQQLFGLTAAVAASAFGVAYQFLL</sequence>
<dbReference type="Pfam" id="PF07987">
    <property type="entry name" value="DUF1775"/>
    <property type="match status" value="1"/>
</dbReference>
<name>A0A8H7SE06_9FUNG</name>
<keyword evidence="2" id="KW-0732">Signal</keyword>
<comment type="caution">
    <text evidence="4">The sequence shown here is derived from an EMBL/GenBank/DDBJ whole genome shotgun (WGS) entry which is preliminary data.</text>
</comment>
<accession>A0A8H7SE06</accession>
<gene>
    <name evidence="4" type="ORF">INT45_005723</name>
</gene>
<feature type="chain" id="PRO_5034194879" description="YncI copper-binding domain-containing protein" evidence="2">
    <location>
        <begin position="25"/>
        <end position="213"/>
    </location>
</feature>
<protein>
    <recommendedName>
        <fullName evidence="3">YncI copper-binding domain-containing protein</fullName>
    </recommendedName>
</protein>
<organism evidence="4 5">
    <name type="scientific">Circinella minor</name>
    <dbReference type="NCBI Taxonomy" id="1195481"/>
    <lineage>
        <taxon>Eukaryota</taxon>
        <taxon>Fungi</taxon>
        <taxon>Fungi incertae sedis</taxon>
        <taxon>Mucoromycota</taxon>
        <taxon>Mucoromycotina</taxon>
        <taxon>Mucoromycetes</taxon>
        <taxon>Mucorales</taxon>
        <taxon>Lichtheimiaceae</taxon>
        <taxon>Circinella</taxon>
    </lineage>
</organism>